<proteinExistence type="evidence at transcript level"/>
<sequence length="256" mass="28764">YGLVTGEREPGLRFDSRSFPEIGILALHSDAFEKMLRFMTLILAASTFGHAVSANDFNNFVDKTIGSNLPPLIRNASSLYPEARIPSHTFELLGKFAWQNMEVRLTEGAVKGLDVVLERSGSCTEPMEFMSGMISVCALDLSKLQVTYTAQTSRGGRRRFWVDVRITSAKALITLVTCGRRRSGIFANLPNLLLHPIELQTSYDSDLDLESPHQIKFVREVERYTRSELTKIIKGSYLRVLKNTFANTCFICKRSS</sequence>
<dbReference type="AlphaFoldDB" id="A0A0K8RPV7"/>
<protein>
    <submittedName>
        <fullName evidence="1">Putative cytotoxin-like protein</fullName>
    </submittedName>
</protein>
<evidence type="ECO:0000313" key="1">
    <source>
        <dbReference type="EMBL" id="JAA73091.1"/>
    </source>
</evidence>
<accession>A0A0K8RPV7</accession>
<name>A0A0K8RPV7_IXORI</name>
<feature type="non-terminal residue" evidence="1">
    <location>
        <position position="1"/>
    </location>
</feature>
<dbReference type="EMBL" id="GADI01000717">
    <property type="protein sequence ID" value="JAA73091.1"/>
    <property type="molecule type" value="mRNA"/>
</dbReference>
<organism evidence="1">
    <name type="scientific">Ixodes ricinus</name>
    <name type="common">Common tick</name>
    <name type="synonym">Acarus ricinus</name>
    <dbReference type="NCBI Taxonomy" id="34613"/>
    <lineage>
        <taxon>Eukaryota</taxon>
        <taxon>Metazoa</taxon>
        <taxon>Ecdysozoa</taxon>
        <taxon>Arthropoda</taxon>
        <taxon>Chelicerata</taxon>
        <taxon>Arachnida</taxon>
        <taxon>Acari</taxon>
        <taxon>Parasitiformes</taxon>
        <taxon>Ixodida</taxon>
        <taxon>Ixodoidea</taxon>
        <taxon>Ixodidae</taxon>
        <taxon>Ixodinae</taxon>
        <taxon>Ixodes</taxon>
    </lineage>
</organism>
<reference evidence="1" key="1">
    <citation type="submission" date="2012-12" db="EMBL/GenBank/DDBJ databases">
        <title>Identification and characterization of a phenylalanine ammonia-lyase gene family in Isatis indigotica Fort.</title>
        <authorList>
            <person name="Liu Q."/>
            <person name="Chen J."/>
            <person name="Zhou X."/>
            <person name="Di P."/>
            <person name="Xiao Y."/>
            <person name="Xuan H."/>
            <person name="Zhang L."/>
            <person name="Chen W."/>
        </authorList>
    </citation>
    <scope>NUCLEOTIDE SEQUENCE</scope>
    <source>
        <tissue evidence="1">Salivary gland</tissue>
    </source>
</reference>